<proteinExistence type="predicted"/>
<dbReference type="EMBL" id="JASDAP010000034">
    <property type="protein sequence ID" value="KAK1876114.1"/>
    <property type="molecule type" value="Genomic_DNA"/>
</dbReference>
<keyword evidence="3" id="KW-1185">Reference proteome</keyword>
<reference evidence="2" key="1">
    <citation type="submission" date="2023-04" db="EMBL/GenBank/DDBJ databases">
        <title>Chromosome-level genome of Chaenocephalus aceratus.</title>
        <authorList>
            <person name="Park H."/>
        </authorList>
    </citation>
    <scope>NUCLEOTIDE SEQUENCE</scope>
    <source>
        <strain evidence="2">DE</strain>
        <tissue evidence="2">Muscle</tissue>
    </source>
</reference>
<dbReference type="Proteomes" id="UP001228049">
    <property type="component" value="Unassembled WGS sequence"/>
</dbReference>
<gene>
    <name evidence="2" type="ORF">KUDE01_015561</name>
</gene>
<protein>
    <submittedName>
        <fullName evidence="2">Spindle pole body-associated protein CIK1</fullName>
    </submittedName>
</protein>
<accession>A0AAD9B4N3</accession>
<sequence length="68" mass="8137">MEEKGDTWRREETPGGERRHLGGEETPGGERRHEKERGDTWRRKETPGGDRRHLEETREGERRQIEDI</sequence>
<comment type="caution">
    <text evidence="2">The sequence shown here is derived from an EMBL/GenBank/DDBJ whole genome shotgun (WGS) entry which is preliminary data.</text>
</comment>
<name>A0AAD9B4N3_DISEL</name>
<evidence type="ECO:0000313" key="2">
    <source>
        <dbReference type="EMBL" id="KAK1876114.1"/>
    </source>
</evidence>
<evidence type="ECO:0000256" key="1">
    <source>
        <dbReference type="SAM" id="MobiDB-lite"/>
    </source>
</evidence>
<feature type="region of interest" description="Disordered" evidence="1">
    <location>
        <begin position="1"/>
        <end position="68"/>
    </location>
</feature>
<evidence type="ECO:0000313" key="3">
    <source>
        <dbReference type="Proteomes" id="UP001228049"/>
    </source>
</evidence>
<organism evidence="2 3">
    <name type="scientific">Dissostichus eleginoides</name>
    <name type="common">Patagonian toothfish</name>
    <name type="synonym">Dissostichus amissus</name>
    <dbReference type="NCBI Taxonomy" id="100907"/>
    <lineage>
        <taxon>Eukaryota</taxon>
        <taxon>Metazoa</taxon>
        <taxon>Chordata</taxon>
        <taxon>Craniata</taxon>
        <taxon>Vertebrata</taxon>
        <taxon>Euteleostomi</taxon>
        <taxon>Actinopterygii</taxon>
        <taxon>Neopterygii</taxon>
        <taxon>Teleostei</taxon>
        <taxon>Neoteleostei</taxon>
        <taxon>Acanthomorphata</taxon>
        <taxon>Eupercaria</taxon>
        <taxon>Perciformes</taxon>
        <taxon>Notothenioidei</taxon>
        <taxon>Nototheniidae</taxon>
        <taxon>Dissostichus</taxon>
    </lineage>
</organism>
<dbReference type="AlphaFoldDB" id="A0AAD9B4N3"/>